<evidence type="ECO:0000256" key="4">
    <source>
        <dbReference type="ARBA" id="ARBA00023098"/>
    </source>
</evidence>
<evidence type="ECO:0000256" key="1">
    <source>
        <dbReference type="ARBA" id="ARBA00006484"/>
    </source>
</evidence>
<keyword evidence="5" id="KW-0753">Steroid metabolism</keyword>
<dbReference type="PANTHER" id="PTHR43180">
    <property type="entry name" value="3-OXOACYL-(ACYL-CARRIER-PROTEIN) REDUCTASE (AFU_ORTHOLOGUE AFUA_6G11210)"/>
    <property type="match status" value="1"/>
</dbReference>
<proteinExistence type="inferred from homology"/>
<comment type="similarity">
    <text evidence="1">Belongs to the short-chain dehydrogenases/reductases (SDR) family.</text>
</comment>
<evidence type="ECO:0000256" key="5">
    <source>
        <dbReference type="ARBA" id="ARBA00023221"/>
    </source>
</evidence>
<dbReference type="PANTHER" id="PTHR43180:SF28">
    <property type="entry name" value="NAD(P)-BINDING ROSSMANN-FOLD SUPERFAMILY PROTEIN"/>
    <property type="match status" value="1"/>
</dbReference>
<keyword evidence="2" id="KW-0560">Oxidoreductase</keyword>
<dbReference type="GO" id="GO:0008202">
    <property type="term" value="P:steroid metabolic process"/>
    <property type="evidence" value="ECO:0007669"/>
    <property type="project" value="UniProtKB-KW"/>
</dbReference>
<evidence type="ECO:0000256" key="3">
    <source>
        <dbReference type="ARBA" id="ARBA00023027"/>
    </source>
</evidence>
<dbReference type="PRINTS" id="PR00081">
    <property type="entry name" value="GDHRDH"/>
</dbReference>
<accession>A0A5M4FFL6</accession>
<sequence length="252" mass="25419">MTGRMAGRSALITGAASGIGAAVAELFHTEGATVMLTDVADAAGSALAERLGDRATYRHLDVTSEEGWTSVVDELTSSGAWTTLVTSAGAALRSPLADTSVDELRRILDLNVIGTFLGVRAAARSMTGPGASIVTIGSLRGLEATTGLGAYGASKAAVTLMARVAALEVAGQGIRVNTICPGSIATPITDRPDFDGTDWSAYVASIPLARRGTADEVASAALFLASDDSAYVTGTELVIDGGTAAGRTTPVS</sequence>
<name>A0A5M4FFL6_9ACTN</name>
<dbReference type="SUPFAM" id="SSF51735">
    <property type="entry name" value="NAD(P)-binding Rossmann-fold domains"/>
    <property type="match status" value="1"/>
</dbReference>
<protein>
    <submittedName>
        <fullName evidence="6">SDR family oxidoreductase</fullName>
    </submittedName>
</protein>
<dbReference type="InterPro" id="IPR020904">
    <property type="entry name" value="Sc_DH/Rdtase_CS"/>
</dbReference>
<dbReference type="Proteomes" id="UP000380867">
    <property type="component" value="Unassembled WGS sequence"/>
</dbReference>
<dbReference type="AlphaFoldDB" id="A0A5M4FFL6"/>
<dbReference type="GO" id="GO:0016491">
    <property type="term" value="F:oxidoreductase activity"/>
    <property type="evidence" value="ECO:0007669"/>
    <property type="project" value="UniProtKB-KW"/>
</dbReference>
<dbReference type="OrthoDB" id="7064009at2"/>
<dbReference type="EMBL" id="SDPQ02000002">
    <property type="protein sequence ID" value="KAA1397631.1"/>
    <property type="molecule type" value="Genomic_DNA"/>
</dbReference>
<dbReference type="InterPro" id="IPR036291">
    <property type="entry name" value="NAD(P)-bd_dom_sf"/>
</dbReference>
<keyword evidence="7" id="KW-1185">Reference proteome</keyword>
<dbReference type="RefSeq" id="WP_149689079.1">
    <property type="nucleotide sequence ID" value="NZ_SDPQ02000002.1"/>
</dbReference>
<evidence type="ECO:0000313" key="6">
    <source>
        <dbReference type="EMBL" id="KAA1397631.1"/>
    </source>
</evidence>
<evidence type="ECO:0000313" key="7">
    <source>
        <dbReference type="Proteomes" id="UP000380867"/>
    </source>
</evidence>
<keyword evidence="4" id="KW-0443">Lipid metabolism</keyword>
<reference evidence="6" key="1">
    <citation type="submission" date="2019-09" db="EMBL/GenBank/DDBJ databases">
        <authorList>
            <person name="Li J."/>
        </authorList>
    </citation>
    <scope>NUCLEOTIDE SEQUENCE [LARGE SCALE GENOMIC DNA]</scope>
    <source>
        <strain evidence="6">JCM 14732</strain>
    </source>
</reference>
<dbReference type="PROSITE" id="PS00061">
    <property type="entry name" value="ADH_SHORT"/>
    <property type="match status" value="1"/>
</dbReference>
<comment type="caution">
    <text evidence="6">The sequence shown here is derived from an EMBL/GenBank/DDBJ whole genome shotgun (WGS) entry which is preliminary data.</text>
</comment>
<dbReference type="Gene3D" id="3.40.50.720">
    <property type="entry name" value="NAD(P)-binding Rossmann-like Domain"/>
    <property type="match status" value="1"/>
</dbReference>
<dbReference type="FunFam" id="3.40.50.720:FF:000084">
    <property type="entry name" value="Short-chain dehydrogenase reductase"/>
    <property type="match status" value="1"/>
</dbReference>
<evidence type="ECO:0000256" key="2">
    <source>
        <dbReference type="ARBA" id="ARBA00023002"/>
    </source>
</evidence>
<dbReference type="Pfam" id="PF13561">
    <property type="entry name" value="adh_short_C2"/>
    <property type="match status" value="1"/>
</dbReference>
<keyword evidence="3" id="KW-0520">NAD</keyword>
<gene>
    <name evidence="6" type="ORF">ESP70_009745</name>
</gene>
<dbReference type="InterPro" id="IPR002347">
    <property type="entry name" value="SDR_fam"/>
</dbReference>
<organism evidence="6 7">
    <name type="scientific">Aeromicrobium ginsengisoli</name>
    <dbReference type="NCBI Taxonomy" id="363867"/>
    <lineage>
        <taxon>Bacteria</taxon>
        <taxon>Bacillati</taxon>
        <taxon>Actinomycetota</taxon>
        <taxon>Actinomycetes</taxon>
        <taxon>Propionibacteriales</taxon>
        <taxon>Nocardioidaceae</taxon>
        <taxon>Aeromicrobium</taxon>
    </lineage>
</organism>